<dbReference type="InterPro" id="IPR036737">
    <property type="entry name" value="OmpA-like_sf"/>
</dbReference>
<feature type="transmembrane region" description="Helical" evidence="2">
    <location>
        <begin position="21"/>
        <end position="42"/>
    </location>
</feature>
<organism evidence="3 4">
    <name type="scientific">Rhodovastum atsumiense</name>
    <dbReference type="NCBI Taxonomy" id="504468"/>
    <lineage>
        <taxon>Bacteria</taxon>
        <taxon>Pseudomonadati</taxon>
        <taxon>Pseudomonadota</taxon>
        <taxon>Alphaproteobacteria</taxon>
        <taxon>Acetobacterales</taxon>
        <taxon>Acetobacteraceae</taxon>
        <taxon>Rhodovastum</taxon>
    </lineage>
</organism>
<protein>
    <recommendedName>
        <fullName evidence="5">OmpA family protein</fullName>
    </recommendedName>
</protein>
<name>A0A5M6ISK4_9PROT</name>
<dbReference type="Proteomes" id="UP000325255">
    <property type="component" value="Unassembled WGS sequence"/>
</dbReference>
<feature type="coiled-coil region" evidence="1">
    <location>
        <begin position="55"/>
        <end position="82"/>
    </location>
</feature>
<reference evidence="3 4" key="1">
    <citation type="submission" date="2019-09" db="EMBL/GenBank/DDBJ databases">
        <title>Genome sequence of Rhodovastum atsumiense, a diverse member of the Acetobacteraceae family of non-sulfur purple photosynthetic bacteria.</title>
        <authorList>
            <person name="Meyer T."/>
            <person name="Kyndt J."/>
        </authorList>
    </citation>
    <scope>NUCLEOTIDE SEQUENCE [LARGE SCALE GENOMIC DNA]</scope>
    <source>
        <strain evidence="3 4">DSM 21279</strain>
    </source>
</reference>
<evidence type="ECO:0000313" key="4">
    <source>
        <dbReference type="Proteomes" id="UP000325255"/>
    </source>
</evidence>
<dbReference type="PANTHER" id="PTHR30329:SF21">
    <property type="entry name" value="LIPOPROTEIN YIAD-RELATED"/>
    <property type="match status" value="1"/>
</dbReference>
<dbReference type="InterPro" id="IPR050330">
    <property type="entry name" value="Bact_OuterMem_StrucFunc"/>
</dbReference>
<keyword evidence="4" id="KW-1185">Reference proteome</keyword>
<gene>
    <name evidence="3" type="ORF">F1189_17495</name>
</gene>
<dbReference type="AlphaFoldDB" id="A0A5M6ISK4"/>
<evidence type="ECO:0000256" key="2">
    <source>
        <dbReference type="SAM" id="Phobius"/>
    </source>
</evidence>
<comment type="caution">
    <text evidence="3">The sequence shown here is derived from an EMBL/GenBank/DDBJ whole genome shotgun (WGS) entry which is preliminary data.</text>
</comment>
<keyword evidence="2" id="KW-0472">Membrane</keyword>
<dbReference type="Gene3D" id="3.30.1330.60">
    <property type="entry name" value="OmpA-like domain"/>
    <property type="match status" value="1"/>
</dbReference>
<dbReference type="EMBL" id="VWPK01000027">
    <property type="protein sequence ID" value="KAA5610869.1"/>
    <property type="molecule type" value="Genomic_DNA"/>
</dbReference>
<dbReference type="RefSeq" id="WP_150042152.1">
    <property type="nucleotide sequence ID" value="NZ_OW485601.1"/>
</dbReference>
<dbReference type="OrthoDB" id="9814546at2"/>
<proteinExistence type="predicted"/>
<accession>A0A5M6ISK4</accession>
<keyword evidence="1" id="KW-0175">Coiled coil</keyword>
<evidence type="ECO:0000313" key="3">
    <source>
        <dbReference type="EMBL" id="KAA5610869.1"/>
    </source>
</evidence>
<dbReference type="SUPFAM" id="SSF103088">
    <property type="entry name" value="OmpA-like"/>
    <property type="match status" value="1"/>
</dbReference>
<keyword evidence="2" id="KW-1133">Transmembrane helix</keyword>
<keyword evidence="2" id="KW-0812">Transmembrane</keyword>
<sequence>MMFATLPRRADDDEKKDIFAPVADLMVGVVFIFIILMLALALNLQNEDTVPRSEYEQNLARLHALEAENASLTARVEGLAQDNARLATFAQFVRDNNVTKLLSQLASADRTRTGLLDRIRDRLQAGGVDVTVNSALGTLMLPARRLFDVGRADPTPEGRRTIMQLGAAMAEVLPCYTTAAPQENHRCGSAGEASQLNAVYIEGHTDITPFTAGGGHFTDNWDLSAGRAIEAFKLVGAQYDTLRALRNQEGDALLGVSGYADTRPAVRDAPDRRLPDVAELDRRIEVRVIMTTNADLVGSILGALNTRLKALDDLIPR</sequence>
<evidence type="ECO:0008006" key="5">
    <source>
        <dbReference type="Google" id="ProtNLM"/>
    </source>
</evidence>
<evidence type="ECO:0000256" key="1">
    <source>
        <dbReference type="SAM" id="Coils"/>
    </source>
</evidence>
<dbReference type="PANTHER" id="PTHR30329">
    <property type="entry name" value="STATOR ELEMENT OF FLAGELLAR MOTOR COMPLEX"/>
    <property type="match status" value="1"/>
</dbReference>